<dbReference type="Pfam" id="PF13529">
    <property type="entry name" value="Peptidase_C39_2"/>
    <property type="match status" value="1"/>
</dbReference>
<reference evidence="2 3" key="1">
    <citation type="journal article" date="2016" name="Nat. Commun.">
        <title>Thousands of microbial genomes shed light on interconnected biogeochemical processes in an aquifer system.</title>
        <authorList>
            <person name="Anantharaman K."/>
            <person name="Brown C.T."/>
            <person name="Hug L.A."/>
            <person name="Sharon I."/>
            <person name="Castelle C.J."/>
            <person name="Probst A.J."/>
            <person name="Thomas B.C."/>
            <person name="Singh A."/>
            <person name="Wilkins M.J."/>
            <person name="Karaoz U."/>
            <person name="Brodie E.L."/>
            <person name="Williams K.H."/>
            <person name="Hubbard S.S."/>
            <person name="Banfield J.F."/>
        </authorList>
    </citation>
    <scope>NUCLEOTIDE SEQUENCE [LARGE SCALE GENOMIC DNA]</scope>
</reference>
<organism evidence="2 3">
    <name type="scientific">Candidatus Yanofskybacteria bacterium RIFCSPHIGHO2_01_FULL_41_26</name>
    <dbReference type="NCBI Taxonomy" id="1802661"/>
    <lineage>
        <taxon>Bacteria</taxon>
        <taxon>Candidatus Yanofskyibacteriota</taxon>
    </lineage>
</organism>
<gene>
    <name evidence="2" type="ORF">A2649_03105</name>
</gene>
<dbReference type="InterPro" id="IPR039564">
    <property type="entry name" value="Peptidase_C39-like"/>
</dbReference>
<protein>
    <recommendedName>
        <fullName evidence="1">Peptidase C39-like domain-containing protein</fullName>
    </recommendedName>
</protein>
<comment type="caution">
    <text evidence="2">The sequence shown here is derived from an EMBL/GenBank/DDBJ whole genome shotgun (WGS) entry which is preliminary data.</text>
</comment>
<feature type="domain" description="Peptidase C39-like" evidence="1">
    <location>
        <begin position="8"/>
        <end position="145"/>
    </location>
</feature>
<dbReference type="Proteomes" id="UP000176893">
    <property type="component" value="Unassembled WGS sequence"/>
</dbReference>
<evidence type="ECO:0000259" key="1">
    <source>
        <dbReference type="Pfam" id="PF13529"/>
    </source>
</evidence>
<dbReference type="EMBL" id="MGJB01000017">
    <property type="protein sequence ID" value="OGM98253.1"/>
    <property type="molecule type" value="Genomic_DNA"/>
</dbReference>
<accession>A0A1F8EBS4</accession>
<evidence type="ECO:0000313" key="2">
    <source>
        <dbReference type="EMBL" id="OGM98253.1"/>
    </source>
</evidence>
<dbReference type="AlphaFoldDB" id="A0A1F8EBS4"/>
<proteinExistence type="predicted"/>
<evidence type="ECO:0000313" key="3">
    <source>
        <dbReference type="Proteomes" id="UP000176893"/>
    </source>
</evidence>
<name>A0A1F8EBS4_9BACT</name>
<sequence length="173" mass="20102">MREIKIKLPICNQHDAKHDSEWSYRICAVCSLWMLLKFHDSKFNASVTDLVKMGFAKDGYLENVGWKHSVIVELAKDFGLGLKYAEKFFYTPEEKGVGLLIVNRSLKNGWPVLVSIYRSQSSHMLIVHGFQESDGEIIGYYIQDPDGHVHDHNYFLTKEEFISRWRGGLIYRD</sequence>
<dbReference type="Gene3D" id="3.90.70.10">
    <property type="entry name" value="Cysteine proteinases"/>
    <property type="match status" value="1"/>
</dbReference>
<dbReference type="STRING" id="1802661.A2649_03105"/>